<protein>
    <recommendedName>
        <fullName evidence="7">WAT1-related protein</fullName>
    </recommendedName>
</protein>
<keyword evidence="6" id="KW-1185">Reference proteome</keyword>
<dbReference type="InterPro" id="IPR030184">
    <property type="entry name" value="WAT1-related"/>
</dbReference>
<dbReference type="GO" id="GO:0016020">
    <property type="term" value="C:membrane"/>
    <property type="evidence" value="ECO:0007669"/>
    <property type="project" value="InterPro"/>
</dbReference>
<evidence type="ECO:0000256" key="1">
    <source>
        <dbReference type="ARBA" id="ARBA00022692"/>
    </source>
</evidence>
<dbReference type="PANTHER" id="PTHR31218">
    <property type="entry name" value="WAT1-RELATED PROTEIN"/>
    <property type="match status" value="1"/>
</dbReference>
<evidence type="ECO:0000256" key="3">
    <source>
        <dbReference type="ARBA" id="ARBA00023136"/>
    </source>
</evidence>
<evidence type="ECO:0000256" key="2">
    <source>
        <dbReference type="ARBA" id="ARBA00022989"/>
    </source>
</evidence>
<organism evidence="5 6">
    <name type="scientific">Malus domestica</name>
    <name type="common">Apple</name>
    <name type="synonym">Pyrus malus</name>
    <dbReference type="NCBI Taxonomy" id="3750"/>
    <lineage>
        <taxon>Eukaryota</taxon>
        <taxon>Viridiplantae</taxon>
        <taxon>Streptophyta</taxon>
        <taxon>Embryophyta</taxon>
        <taxon>Tracheophyta</taxon>
        <taxon>Spermatophyta</taxon>
        <taxon>Magnoliopsida</taxon>
        <taxon>eudicotyledons</taxon>
        <taxon>Gunneridae</taxon>
        <taxon>Pentapetalae</taxon>
        <taxon>rosids</taxon>
        <taxon>fabids</taxon>
        <taxon>Rosales</taxon>
        <taxon>Rosaceae</taxon>
        <taxon>Amygdaloideae</taxon>
        <taxon>Maleae</taxon>
        <taxon>Malus</taxon>
    </lineage>
</organism>
<evidence type="ECO:0008006" key="7">
    <source>
        <dbReference type="Google" id="ProtNLM"/>
    </source>
</evidence>
<evidence type="ECO:0000256" key="4">
    <source>
        <dbReference type="SAM" id="Phobius"/>
    </source>
</evidence>
<accession>A0A498JJJ8</accession>
<proteinExistence type="predicted"/>
<dbReference type="EMBL" id="RDQH01000332">
    <property type="protein sequence ID" value="RXH95888.1"/>
    <property type="molecule type" value="Genomic_DNA"/>
</dbReference>
<name>A0A498JJJ8_MALDO</name>
<feature type="transmembrane region" description="Helical" evidence="4">
    <location>
        <begin position="144"/>
        <end position="163"/>
    </location>
</feature>
<dbReference type="Proteomes" id="UP000290289">
    <property type="component" value="Chromosome 6"/>
</dbReference>
<evidence type="ECO:0000313" key="5">
    <source>
        <dbReference type="EMBL" id="RXH95888.1"/>
    </source>
</evidence>
<feature type="transmembrane region" description="Helical" evidence="4">
    <location>
        <begin position="6"/>
        <end position="23"/>
    </location>
</feature>
<comment type="caution">
    <text evidence="5">The sequence shown here is derived from an EMBL/GenBank/DDBJ whole genome shotgun (WGS) entry which is preliminary data.</text>
</comment>
<feature type="transmembrane region" description="Helical" evidence="4">
    <location>
        <begin position="175"/>
        <end position="197"/>
    </location>
</feature>
<gene>
    <name evidence="5" type="ORF">DVH24_008388</name>
</gene>
<keyword evidence="3 4" id="KW-0472">Membrane</keyword>
<dbReference type="AlphaFoldDB" id="A0A498JJJ8"/>
<evidence type="ECO:0000313" key="6">
    <source>
        <dbReference type="Proteomes" id="UP000290289"/>
    </source>
</evidence>
<feature type="transmembrane region" description="Helical" evidence="4">
    <location>
        <begin position="35"/>
        <end position="55"/>
    </location>
</feature>
<keyword evidence="2 4" id="KW-1133">Transmembrane helix</keyword>
<dbReference type="GO" id="GO:0022857">
    <property type="term" value="F:transmembrane transporter activity"/>
    <property type="evidence" value="ECO:0007669"/>
    <property type="project" value="InterPro"/>
</dbReference>
<reference evidence="5 6" key="1">
    <citation type="submission" date="2018-10" db="EMBL/GenBank/DDBJ databases">
        <title>A high-quality apple genome assembly.</title>
        <authorList>
            <person name="Hu J."/>
        </authorList>
    </citation>
    <scope>NUCLEOTIDE SEQUENCE [LARGE SCALE GENOMIC DNA]</scope>
    <source>
        <strain evidence="6">cv. HFTH1</strain>
        <tissue evidence="5">Young leaf</tissue>
    </source>
</reference>
<keyword evidence="1 4" id="KW-0812">Transmembrane</keyword>
<sequence length="273" mass="30963">MEGCTHYFVMVLVQLIYGGSDVLTKLSVQDGLNPVVFVVYRHVLAMVLIGPFAYFFSGIFYAFPLISSKVSYSVICLPLFRMKKLKIRSTQGQAKVAGTIFCIGGSLILTFWKGGYRLKGVEKPLINVHNAEEYGKIKHVQKNWIKGSALILISYIAWSEWLILQVRGKVYPSPLSLASIMCFFASLQSSFLALFFVRNSSSWRLEWNLQLLTIVYVYFRQLLSQSDFTLAGKPKNTNTFSPFYFAAFTYRNSFTGATRVVLPRNLSSFFCTV</sequence>